<accession>A0ABY2XEW2</accession>
<gene>
    <name evidence="2" type="ORF">FGK64_06295</name>
</gene>
<protein>
    <submittedName>
        <fullName evidence="2">Ferredoxin</fullName>
    </submittedName>
</protein>
<reference evidence="2 3" key="1">
    <citation type="submission" date="2019-05" db="EMBL/GenBank/DDBJ databases">
        <title>Marivita sp. nov. isolated from sea sediment.</title>
        <authorList>
            <person name="Kim W."/>
        </authorList>
    </citation>
    <scope>NUCLEOTIDE SEQUENCE [LARGE SCALE GENOMIC DNA]</scope>
    <source>
        <strain evidence="2 3">CAU 1492</strain>
    </source>
</reference>
<evidence type="ECO:0000259" key="1">
    <source>
        <dbReference type="PROSITE" id="PS51379"/>
    </source>
</evidence>
<comment type="caution">
    <text evidence="2">The sequence shown here is derived from an EMBL/GenBank/DDBJ whole genome shotgun (WGS) entry which is preliminary data.</text>
</comment>
<dbReference type="EMBL" id="VCPC01000001">
    <property type="protein sequence ID" value="TMV15559.1"/>
    <property type="molecule type" value="Genomic_DNA"/>
</dbReference>
<sequence length="215" mass="22555">MPVSAHPEYDDIDQAAQAHGLIVMGALRDGGESLILLGAGPAFWDHLQAAPEALDGAPDPVDRWSSRVIGALAAQFGAQAEFPFGGPPYAPFIRWAMDSGRAFQSPVGMLVHDTVGMMISYRGALRLPRVIPTPTPRTASPCPTCAAPCITACPVGALSGDTPYNLAACHAYLDTPAGQECMVNGCAVRRACPVSTGAQRQPAQSAHHMRAFHPS</sequence>
<dbReference type="RefSeq" id="WP_138862903.1">
    <property type="nucleotide sequence ID" value="NZ_VCPC01000001.1"/>
</dbReference>
<keyword evidence="3" id="KW-1185">Reference proteome</keyword>
<dbReference type="Proteomes" id="UP001191082">
    <property type="component" value="Unassembled WGS sequence"/>
</dbReference>
<feature type="domain" description="4Fe-4S ferredoxin-type" evidence="1">
    <location>
        <begin position="132"/>
        <end position="163"/>
    </location>
</feature>
<dbReference type="PROSITE" id="PS51379">
    <property type="entry name" value="4FE4S_FER_2"/>
    <property type="match status" value="1"/>
</dbReference>
<organism evidence="2 3">
    <name type="scientific">Arenibacterium halophilum</name>
    <dbReference type="NCBI Taxonomy" id="2583821"/>
    <lineage>
        <taxon>Bacteria</taxon>
        <taxon>Pseudomonadati</taxon>
        <taxon>Pseudomonadota</taxon>
        <taxon>Alphaproteobacteria</taxon>
        <taxon>Rhodobacterales</taxon>
        <taxon>Paracoccaceae</taxon>
        <taxon>Arenibacterium</taxon>
    </lineage>
</organism>
<proteinExistence type="predicted"/>
<dbReference type="InterPro" id="IPR017896">
    <property type="entry name" value="4Fe4S_Fe-S-bd"/>
</dbReference>
<evidence type="ECO:0000313" key="3">
    <source>
        <dbReference type="Proteomes" id="UP001191082"/>
    </source>
</evidence>
<evidence type="ECO:0000313" key="2">
    <source>
        <dbReference type="EMBL" id="TMV15559.1"/>
    </source>
</evidence>
<name>A0ABY2XEW2_9RHOB</name>